<comment type="caution">
    <text evidence="2">The sequence shown here is derived from an EMBL/GenBank/DDBJ whole genome shotgun (WGS) entry which is preliminary data.</text>
</comment>
<keyword evidence="1" id="KW-0472">Membrane</keyword>
<feature type="transmembrane region" description="Helical" evidence="1">
    <location>
        <begin position="149"/>
        <end position="171"/>
    </location>
</feature>
<dbReference type="NCBIfam" id="NF038403">
    <property type="entry name" value="perm_prefix_1"/>
    <property type="match status" value="1"/>
</dbReference>
<dbReference type="PATRIC" id="fig|92835.4.peg.2668"/>
<dbReference type="OrthoDB" id="9815852at2"/>
<dbReference type="AlphaFoldDB" id="A0A0M2H3U2"/>
<evidence type="ECO:0000256" key="1">
    <source>
        <dbReference type="SAM" id="Phobius"/>
    </source>
</evidence>
<keyword evidence="1" id="KW-1133">Transmembrane helix</keyword>
<proteinExistence type="predicted"/>
<keyword evidence="1" id="KW-0812">Transmembrane</keyword>
<accession>A0A0M2H3U2</accession>
<dbReference type="InterPro" id="IPR047928">
    <property type="entry name" value="Perm_prefix_1"/>
</dbReference>
<feature type="transmembrane region" description="Helical" evidence="1">
    <location>
        <begin position="207"/>
        <end position="228"/>
    </location>
</feature>
<gene>
    <name evidence="2" type="ORF">RS81_02632</name>
</gene>
<reference evidence="2 3" key="1">
    <citation type="submission" date="2015-02" db="EMBL/GenBank/DDBJ databases">
        <title>Draft genome sequences of ten Microbacterium spp. with emphasis on heavy metal contaminated environments.</title>
        <authorList>
            <person name="Corretto E."/>
        </authorList>
    </citation>
    <scope>NUCLEOTIDE SEQUENCE [LARGE SCALE GENOMIC DNA]</scope>
    <source>
        <strain evidence="2 3">DSM 12510</strain>
    </source>
</reference>
<organism evidence="2 3">
    <name type="scientific">Microbacterium terrae</name>
    <dbReference type="NCBI Taxonomy" id="69369"/>
    <lineage>
        <taxon>Bacteria</taxon>
        <taxon>Bacillati</taxon>
        <taxon>Actinomycetota</taxon>
        <taxon>Actinomycetes</taxon>
        <taxon>Micrococcales</taxon>
        <taxon>Microbacteriaceae</taxon>
        <taxon>Microbacterium</taxon>
    </lineage>
</organism>
<protein>
    <submittedName>
        <fullName evidence="2">Uncharacterized protein</fullName>
    </submittedName>
</protein>
<feature type="transmembrane region" description="Helical" evidence="1">
    <location>
        <begin position="240"/>
        <end position="260"/>
    </location>
</feature>
<name>A0A0M2H3U2_9MICO</name>
<dbReference type="EMBL" id="JYIZ01000055">
    <property type="protein sequence ID" value="KJL38361.1"/>
    <property type="molecule type" value="Genomic_DNA"/>
</dbReference>
<feature type="transmembrane region" description="Helical" evidence="1">
    <location>
        <begin position="119"/>
        <end position="137"/>
    </location>
</feature>
<dbReference type="Proteomes" id="UP000033956">
    <property type="component" value="Unassembled WGS sequence"/>
</dbReference>
<dbReference type="STRING" id="92835.RS81_02632"/>
<evidence type="ECO:0000313" key="2">
    <source>
        <dbReference type="EMBL" id="KJL38361.1"/>
    </source>
</evidence>
<dbReference type="RefSeq" id="WP_045276552.1">
    <property type="nucleotide sequence ID" value="NZ_BAAAUP010000003.1"/>
</dbReference>
<sequence length="285" mass="30663">MNVLVDYLSTMFSGYPQTPRLLEAKAELQGMMEDAYAALIAQGCSENEAIGRVISDFGNLDEVAPVLGITSELHTSIATGASTEDRAAADGTPLLPITMDEARDYAEAERRATFRVARAISLFILSPAVLIVGILGVKSGLLPFTSEVVTFVGILILLGLVVAGLAMIFTADGAYASVKRIQTGRFSRNPEVSHWAESLAERHDPTLVRALIVAVALWILAPVPLIAYSLFADEGDGGQFWTGIFTAVILLLVAAGLEILMRNAWPRAVAEKLTHSKRTRSHAQR</sequence>
<evidence type="ECO:0000313" key="3">
    <source>
        <dbReference type="Proteomes" id="UP000033956"/>
    </source>
</evidence>
<keyword evidence="3" id="KW-1185">Reference proteome</keyword>